<dbReference type="Proteomes" id="UP000011014">
    <property type="component" value="Unassembled WGS sequence"/>
</dbReference>
<reference evidence="1" key="1">
    <citation type="journal article" date="2010" name="Science">
        <title>Plasticity of animal genome architecture unmasked by rapid evolution of a pelagic tunicate.</title>
        <authorList>
            <person name="Denoeud F."/>
            <person name="Henriet S."/>
            <person name="Mungpakdee S."/>
            <person name="Aury J.M."/>
            <person name="Da Silva C."/>
            <person name="Brinkmann H."/>
            <person name="Mikhaleva J."/>
            <person name="Olsen L.C."/>
            <person name="Jubin C."/>
            <person name="Canestro C."/>
            <person name="Bouquet J.M."/>
            <person name="Danks G."/>
            <person name="Poulain J."/>
            <person name="Campsteijn C."/>
            <person name="Adamski M."/>
            <person name="Cross I."/>
            <person name="Yadetie F."/>
            <person name="Muffato M."/>
            <person name="Louis A."/>
            <person name="Butcher S."/>
            <person name="Tsagkogeorga G."/>
            <person name="Konrad A."/>
            <person name="Singh S."/>
            <person name="Jensen M.F."/>
            <person name="Cong E.H."/>
            <person name="Eikeseth-Otteraa H."/>
            <person name="Noel B."/>
            <person name="Anthouard V."/>
            <person name="Porcel B.M."/>
            <person name="Kachouri-Lafond R."/>
            <person name="Nishino A."/>
            <person name="Ugolini M."/>
            <person name="Chourrout P."/>
            <person name="Nishida H."/>
            <person name="Aasland R."/>
            <person name="Huzurbazar S."/>
            <person name="Westhof E."/>
            <person name="Delsuc F."/>
            <person name="Lehrach H."/>
            <person name="Reinhardt R."/>
            <person name="Weissenbach J."/>
            <person name="Roy S.W."/>
            <person name="Artiguenave F."/>
            <person name="Postlethwait J.H."/>
            <person name="Manak J.R."/>
            <person name="Thompson E.M."/>
            <person name="Jaillon O."/>
            <person name="Du Pasquier L."/>
            <person name="Boudinot P."/>
            <person name="Liberles D.A."/>
            <person name="Volff J.N."/>
            <person name="Philippe H."/>
            <person name="Lenhard B."/>
            <person name="Roest Crollius H."/>
            <person name="Wincker P."/>
            <person name="Chourrout D."/>
        </authorList>
    </citation>
    <scope>NUCLEOTIDE SEQUENCE [LARGE SCALE GENOMIC DNA]</scope>
</reference>
<gene>
    <name evidence="1" type="ORF">GSOID_T00026597001</name>
</gene>
<evidence type="ECO:0000313" key="1">
    <source>
        <dbReference type="EMBL" id="CBY42864.1"/>
    </source>
</evidence>
<name>E4Z586_OIKDI</name>
<organism evidence="1">
    <name type="scientific">Oikopleura dioica</name>
    <name type="common">Tunicate</name>
    <dbReference type="NCBI Taxonomy" id="34765"/>
    <lineage>
        <taxon>Eukaryota</taxon>
        <taxon>Metazoa</taxon>
        <taxon>Chordata</taxon>
        <taxon>Tunicata</taxon>
        <taxon>Appendicularia</taxon>
        <taxon>Copelata</taxon>
        <taxon>Oikopleuridae</taxon>
        <taxon>Oikopleura</taxon>
    </lineage>
</organism>
<protein>
    <submittedName>
        <fullName evidence="1">Uncharacterized protein</fullName>
    </submittedName>
</protein>
<dbReference type="AlphaFoldDB" id="E4Z586"/>
<sequence length="192" mass="23174">MDCHFAIIPSRNEPRSCYRNRFPSRSRRRRRQQCDLHLNHEGISGRHDIRFRAYEVHPECHLRALLLHQQQHQSFYGDLDTSFFSVPQLSNIYSFYAICYFASKSLMKYTKKLFPFHFIINQLCLKDLFQQFYFNQTMPFKEKINHQRVFCISTQPTYVQSEKKQSFIIQKSLCKCIYLELLMCGNNIVMYL</sequence>
<proteinExistence type="predicted"/>
<dbReference type="EMBL" id="FN657592">
    <property type="protein sequence ID" value="CBY42864.1"/>
    <property type="molecule type" value="Genomic_DNA"/>
</dbReference>
<accession>E4Z586</accession>